<comment type="catalytic activity">
    <reaction evidence="9 10">
        <text>(R)-pantoate + NADP(+) = 2-dehydropantoate + NADPH + H(+)</text>
        <dbReference type="Rhea" id="RHEA:16233"/>
        <dbReference type="ChEBI" id="CHEBI:11561"/>
        <dbReference type="ChEBI" id="CHEBI:15378"/>
        <dbReference type="ChEBI" id="CHEBI:15980"/>
        <dbReference type="ChEBI" id="CHEBI:57783"/>
        <dbReference type="ChEBI" id="CHEBI:58349"/>
        <dbReference type="EC" id="1.1.1.169"/>
    </reaction>
</comment>
<evidence type="ECO:0000256" key="4">
    <source>
        <dbReference type="ARBA" id="ARBA00019465"/>
    </source>
</evidence>
<keyword evidence="6 10" id="KW-0521">NADP</keyword>
<keyword evidence="5 10" id="KW-0566">Pantothenate biosynthesis</keyword>
<evidence type="ECO:0000259" key="11">
    <source>
        <dbReference type="Pfam" id="PF02558"/>
    </source>
</evidence>
<dbReference type="Proteomes" id="UP001223261">
    <property type="component" value="Chromosome"/>
</dbReference>
<dbReference type="Gene3D" id="3.40.50.720">
    <property type="entry name" value="NAD(P)-binding Rossmann-like Domain"/>
    <property type="match status" value="1"/>
</dbReference>
<dbReference type="GO" id="GO:0005737">
    <property type="term" value="C:cytoplasm"/>
    <property type="evidence" value="ECO:0007669"/>
    <property type="project" value="TreeGrafter"/>
</dbReference>
<feature type="domain" description="Ketopantoate reductase C-terminal" evidence="12">
    <location>
        <begin position="163"/>
        <end position="281"/>
    </location>
</feature>
<dbReference type="GO" id="GO:0015940">
    <property type="term" value="P:pantothenate biosynthetic process"/>
    <property type="evidence" value="ECO:0007669"/>
    <property type="project" value="UniProtKB-KW"/>
</dbReference>
<evidence type="ECO:0000313" key="14">
    <source>
        <dbReference type="Proteomes" id="UP001223261"/>
    </source>
</evidence>
<evidence type="ECO:0000256" key="3">
    <source>
        <dbReference type="ARBA" id="ARBA00007870"/>
    </source>
</evidence>
<evidence type="ECO:0000256" key="8">
    <source>
        <dbReference type="ARBA" id="ARBA00048640"/>
    </source>
</evidence>
<name>A0AAX3W5Q4_MAMLE</name>
<dbReference type="SUPFAM" id="SSF48179">
    <property type="entry name" value="6-phosphogluconate dehydrogenase C-terminal domain-like"/>
    <property type="match status" value="1"/>
</dbReference>
<dbReference type="Gene3D" id="1.10.1040.10">
    <property type="entry name" value="N-(1-d-carboxylethyl)-l-norvaline Dehydrogenase, domain 2"/>
    <property type="match status" value="1"/>
</dbReference>
<dbReference type="InterPro" id="IPR050838">
    <property type="entry name" value="Ketopantoate_reductase"/>
</dbReference>
<dbReference type="SUPFAM" id="SSF51735">
    <property type="entry name" value="NAD(P)-binding Rossmann-fold domains"/>
    <property type="match status" value="1"/>
</dbReference>
<dbReference type="InterPro" id="IPR013328">
    <property type="entry name" value="6PGD_dom2"/>
</dbReference>
<evidence type="ECO:0000256" key="9">
    <source>
        <dbReference type="ARBA" id="ARBA00048793"/>
    </source>
</evidence>
<comment type="catalytic activity">
    <reaction evidence="8">
        <text>6-phospho-D-gluconate + NADP(+) = D-ribulose 5-phosphate + CO2 + NADPH</text>
        <dbReference type="Rhea" id="RHEA:10116"/>
        <dbReference type="ChEBI" id="CHEBI:16526"/>
        <dbReference type="ChEBI" id="CHEBI:57783"/>
        <dbReference type="ChEBI" id="CHEBI:58121"/>
        <dbReference type="ChEBI" id="CHEBI:58349"/>
        <dbReference type="ChEBI" id="CHEBI:58759"/>
        <dbReference type="EC" id="1.1.1.44"/>
    </reaction>
</comment>
<sequence>MKKFGIIGPGAVGTAIAFALRENALDITLLGRENSEVRFQDYNEQAIHTLPVASLKSSTETFDILFIAVKTTQLDQITPHLTNITHDKTVIILTQNGYGQLKQINHSHAYQAVVYISGQKIDQQVTHFRDWTLKLPINNDTLLLKSLTKDSILNIECIEDYYEQVWYKLLVNLGINTVTAITRQTAKVLKSDGIENLCRNLLIEGRRIASAEGIHFNEQLIDSIMNIYAGYPDDMGTSMYYDVINHKSLEIEYIQGYLLEQSKKHQLSTPLIENCYAILNTFQPEA</sequence>
<evidence type="ECO:0000256" key="7">
    <source>
        <dbReference type="ARBA" id="ARBA00023002"/>
    </source>
</evidence>
<proteinExistence type="inferred from homology"/>
<dbReference type="AlphaFoldDB" id="A0AAX3W5Q4"/>
<dbReference type="Pfam" id="PF08546">
    <property type="entry name" value="ApbA_C"/>
    <property type="match status" value="1"/>
</dbReference>
<dbReference type="GO" id="GO:0050661">
    <property type="term" value="F:NADP binding"/>
    <property type="evidence" value="ECO:0007669"/>
    <property type="project" value="TreeGrafter"/>
</dbReference>
<dbReference type="InterPro" id="IPR036291">
    <property type="entry name" value="NAD(P)-bd_dom_sf"/>
</dbReference>
<dbReference type="NCBIfam" id="TIGR00745">
    <property type="entry name" value="apbA_panE"/>
    <property type="match status" value="1"/>
</dbReference>
<gene>
    <name evidence="13" type="ORF">PYH69_02480</name>
</gene>
<keyword evidence="7 10" id="KW-0560">Oxidoreductase</keyword>
<feature type="domain" description="Ketopantoate reductase N-terminal" evidence="11">
    <location>
        <begin position="5"/>
        <end position="129"/>
    </location>
</feature>
<dbReference type="GO" id="GO:0004616">
    <property type="term" value="F:phosphogluconate dehydrogenase (decarboxylating) activity"/>
    <property type="evidence" value="ECO:0007669"/>
    <property type="project" value="UniProtKB-EC"/>
</dbReference>
<dbReference type="InterPro" id="IPR003710">
    <property type="entry name" value="ApbA"/>
</dbReference>
<dbReference type="InterPro" id="IPR013332">
    <property type="entry name" value="KPR_N"/>
</dbReference>
<dbReference type="GO" id="GO:0008677">
    <property type="term" value="F:2-dehydropantoate 2-reductase activity"/>
    <property type="evidence" value="ECO:0007669"/>
    <property type="project" value="UniProtKB-EC"/>
</dbReference>
<dbReference type="PANTHER" id="PTHR43765:SF2">
    <property type="entry name" value="2-DEHYDROPANTOATE 2-REDUCTASE"/>
    <property type="match status" value="1"/>
</dbReference>
<comment type="function">
    <text evidence="1 10">Catalyzes the NADPH-dependent reduction of ketopantoate into pantoic acid.</text>
</comment>
<reference evidence="13" key="1">
    <citation type="journal article" date="2023" name="Antibiotics">
        <title>Prevalence and Molecular Characterization of Methicillin-Resistant Staphylococci (MRS) and Mammaliicocci (MRM) in Dromedary Camels from Algeria: First Detection of SCCmec-mecC Hybrid in Methicillin-Resistant Mammaliicoccus lentus.</title>
        <authorList>
            <person name="Belhout C."/>
            <person name="Boyen F."/>
            <person name="Vereecke N."/>
            <person name="Theuns S."/>
            <person name="Taibi N."/>
            <person name="Stegger M."/>
            <person name="de la Fe-Rodriguez P.Y."/>
            <person name="Bouayad L."/>
            <person name="Elgroud R."/>
            <person name="Butaye P."/>
        </authorList>
    </citation>
    <scope>NUCLEOTIDE SEQUENCE</scope>
    <source>
        <strain evidence="13">7048</strain>
    </source>
</reference>
<evidence type="ECO:0000259" key="12">
    <source>
        <dbReference type="Pfam" id="PF08546"/>
    </source>
</evidence>
<protein>
    <recommendedName>
        <fullName evidence="4 10">2-dehydropantoate 2-reductase</fullName>
        <ecNumber evidence="10">1.1.1.169</ecNumber>
    </recommendedName>
    <alternativeName>
        <fullName evidence="10">Ketopantoate reductase</fullName>
    </alternativeName>
</protein>
<dbReference type="PANTHER" id="PTHR43765">
    <property type="entry name" value="2-DEHYDROPANTOATE 2-REDUCTASE-RELATED"/>
    <property type="match status" value="1"/>
</dbReference>
<evidence type="ECO:0000256" key="2">
    <source>
        <dbReference type="ARBA" id="ARBA00004994"/>
    </source>
</evidence>
<dbReference type="EMBL" id="CP118848">
    <property type="protein sequence ID" value="WHI60514.1"/>
    <property type="molecule type" value="Genomic_DNA"/>
</dbReference>
<dbReference type="RefSeq" id="WP_282862620.1">
    <property type="nucleotide sequence ID" value="NZ_CP118848.1"/>
</dbReference>
<evidence type="ECO:0000256" key="10">
    <source>
        <dbReference type="RuleBase" id="RU362068"/>
    </source>
</evidence>
<dbReference type="InterPro" id="IPR013752">
    <property type="entry name" value="KPA_reductase"/>
</dbReference>
<comment type="similarity">
    <text evidence="3 10">Belongs to the ketopantoate reductase family.</text>
</comment>
<comment type="pathway">
    <text evidence="2 10">Cofactor biosynthesis; (R)-pantothenate biosynthesis; (R)-pantoate from 3-methyl-2-oxobutanoate: step 2/2.</text>
</comment>
<dbReference type="InterPro" id="IPR008927">
    <property type="entry name" value="6-PGluconate_DH-like_C_sf"/>
</dbReference>
<dbReference type="Pfam" id="PF02558">
    <property type="entry name" value="ApbA"/>
    <property type="match status" value="1"/>
</dbReference>
<evidence type="ECO:0000256" key="6">
    <source>
        <dbReference type="ARBA" id="ARBA00022857"/>
    </source>
</evidence>
<evidence type="ECO:0000256" key="5">
    <source>
        <dbReference type="ARBA" id="ARBA00022655"/>
    </source>
</evidence>
<dbReference type="NCBIfam" id="NF009542">
    <property type="entry name" value="PRK12921.1-4"/>
    <property type="match status" value="1"/>
</dbReference>
<dbReference type="EC" id="1.1.1.169" evidence="10"/>
<organism evidence="13 14">
    <name type="scientific">Mammaliicoccus lentus</name>
    <name type="common">Staphylococcus lentus</name>
    <dbReference type="NCBI Taxonomy" id="42858"/>
    <lineage>
        <taxon>Bacteria</taxon>
        <taxon>Bacillati</taxon>
        <taxon>Bacillota</taxon>
        <taxon>Bacilli</taxon>
        <taxon>Bacillales</taxon>
        <taxon>Staphylococcaceae</taxon>
        <taxon>Mammaliicoccus</taxon>
    </lineage>
</organism>
<accession>A0AAX3W5Q4</accession>
<evidence type="ECO:0000256" key="1">
    <source>
        <dbReference type="ARBA" id="ARBA00002919"/>
    </source>
</evidence>
<evidence type="ECO:0000313" key="13">
    <source>
        <dbReference type="EMBL" id="WHI60514.1"/>
    </source>
</evidence>